<dbReference type="OrthoDB" id="191683at2"/>
<feature type="site" description="Lowers pKa of active site Tyr" evidence="6">
    <location>
        <position position="79"/>
    </location>
</feature>
<dbReference type="Pfam" id="PF00248">
    <property type="entry name" value="Aldo_ket_red"/>
    <property type="match status" value="1"/>
</dbReference>
<dbReference type="Proteomes" id="UP000198668">
    <property type="component" value="Unassembled WGS sequence"/>
</dbReference>
<dbReference type="PROSITE" id="PS00063">
    <property type="entry name" value="ALDOKETO_REDUCTASE_3"/>
    <property type="match status" value="1"/>
</dbReference>
<organism evidence="9 10">
    <name type="scientific">Pisciglobus halotolerans</name>
    <dbReference type="NCBI Taxonomy" id="745365"/>
    <lineage>
        <taxon>Bacteria</taxon>
        <taxon>Bacillati</taxon>
        <taxon>Bacillota</taxon>
        <taxon>Bacilli</taxon>
        <taxon>Lactobacillales</taxon>
        <taxon>Carnobacteriaceae</taxon>
    </lineage>
</organism>
<dbReference type="PANTHER" id="PTHR43827">
    <property type="entry name" value="2,5-DIKETO-D-GLUCONIC ACID REDUCTASE"/>
    <property type="match status" value="1"/>
</dbReference>
<dbReference type="InterPro" id="IPR023210">
    <property type="entry name" value="NADP_OxRdtase_dom"/>
</dbReference>
<dbReference type="RefSeq" id="WP_092092415.1">
    <property type="nucleotide sequence ID" value="NZ_FOQE01000017.1"/>
</dbReference>
<feature type="compositionally biased region" description="Basic and acidic residues" evidence="7">
    <location>
        <begin position="275"/>
        <end position="288"/>
    </location>
</feature>
<dbReference type="FunFam" id="3.20.20.100:FF:000015">
    <property type="entry name" value="Oxidoreductase, aldo/keto reductase family"/>
    <property type="match status" value="1"/>
</dbReference>
<feature type="active site" description="Proton donor" evidence="4">
    <location>
        <position position="54"/>
    </location>
</feature>
<accession>A0A1I3CEB1</accession>
<dbReference type="GO" id="GO:0016616">
    <property type="term" value="F:oxidoreductase activity, acting on the CH-OH group of donors, NAD or NADP as acceptor"/>
    <property type="evidence" value="ECO:0007669"/>
    <property type="project" value="UniProtKB-ARBA"/>
</dbReference>
<dbReference type="AlphaFoldDB" id="A0A1I3CEB1"/>
<comment type="similarity">
    <text evidence="1">Belongs to the aldo/keto reductase family.</text>
</comment>
<evidence type="ECO:0000256" key="1">
    <source>
        <dbReference type="ARBA" id="ARBA00007905"/>
    </source>
</evidence>
<proteinExistence type="inferred from homology"/>
<evidence type="ECO:0000256" key="5">
    <source>
        <dbReference type="PIRSR" id="PIRSR000097-2"/>
    </source>
</evidence>
<evidence type="ECO:0000256" key="2">
    <source>
        <dbReference type="ARBA" id="ARBA00022857"/>
    </source>
</evidence>
<dbReference type="PRINTS" id="PR00069">
    <property type="entry name" value="ALDKETRDTASE"/>
</dbReference>
<feature type="domain" description="NADP-dependent oxidoreductase" evidence="8">
    <location>
        <begin position="28"/>
        <end position="262"/>
    </location>
</feature>
<feature type="binding site" evidence="5">
    <location>
        <position position="112"/>
    </location>
    <ligand>
        <name>substrate</name>
    </ligand>
</feature>
<evidence type="ECO:0000256" key="7">
    <source>
        <dbReference type="SAM" id="MobiDB-lite"/>
    </source>
</evidence>
<dbReference type="Gene3D" id="3.20.20.100">
    <property type="entry name" value="NADP-dependent oxidoreductase domain"/>
    <property type="match status" value="1"/>
</dbReference>
<evidence type="ECO:0000259" key="8">
    <source>
        <dbReference type="Pfam" id="PF00248"/>
    </source>
</evidence>
<evidence type="ECO:0000256" key="6">
    <source>
        <dbReference type="PIRSR" id="PIRSR000097-3"/>
    </source>
</evidence>
<dbReference type="EMBL" id="FOQE01000017">
    <property type="protein sequence ID" value="SFH72850.1"/>
    <property type="molecule type" value="Genomic_DNA"/>
</dbReference>
<dbReference type="InterPro" id="IPR020471">
    <property type="entry name" value="AKR"/>
</dbReference>
<protein>
    <submittedName>
        <fullName evidence="9">Aldo/keto reductase</fullName>
    </submittedName>
</protein>
<dbReference type="InterPro" id="IPR018170">
    <property type="entry name" value="Aldo/ket_reductase_CS"/>
</dbReference>
<dbReference type="InterPro" id="IPR036812">
    <property type="entry name" value="NAD(P)_OxRdtase_dom_sf"/>
</dbReference>
<dbReference type="SUPFAM" id="SSF51430">
    <property type="entry name" value="NAD(P)-linked oxidoreductase"/>
    <property type="match status" value="1"/>
</dbReference>
<reference evidence="9 10" key="1">
    <citation type="submission" date="2016-10" db="EMBL/GenBank/DDBJ databases">
        <authorList>
            <person name="de Groot N.N."/>
        </authorList>
    </citation>
    <scope>NUCLEOTIDE SEQUENCE [LARGE SCALE GENOMIC DNA]</scope>
    <source>
        <strain evidence="9 10">DSM 27630</strain>
    </source>
</reference>
<evidence type="ECO:0000256" key="4">
    <source>
        <dbReference type="PIRSR" id="PIRSR000097-1"/>
    </source>
</evidence>
<dbReference type="PIRSF" id="PIRSF000097">
    <property type="entry name" value="AKR"/>
    <property type="match status" value="1"/>
</dbReference>
<evidence type="ECO:0000313" key="9">
    <source>
        <dbReference type="EMBL" id="SFH72850.1"/>
    </source>
</evidence>
<evidence type="ECO:0000256" key="3">
    <source>
        <dbReference type="ARBA" id="ARBA00023002"/>
    </source>
</evidence>
<dbReference type="PANTHER" id="PTHR43827:SF3">
    <property type="entry name" value="NADP-DEPENDENT OXIDOREDUCTASE DOMAIN-CONTAINING PROTEIN"/>
    <property type="match status" value="1"/>
</dbReference>
<feature type="region of interest" description="Disordered" evidence="7">
    <location>
        <begin position="263"/>
        <end position="288"/>
    </location>
</feature>
<keyword evidence="10" id="KW-1185">Reference proteome</keyword>
<sequence>MEKPLLKSIEMYNGVKIPQIGLGVFLMKDEEELVSAVKAAVESGYRHFDTAKIYGNEEYLARGLKESGVAREDIFLTSKVWNYDQGFEETKAAFEESLRKLDTDYLDLYLIHWPAPKYIETWKALMELYEEGKVRAIGVSNFQIHHLEELKKQELMQPMINQIETHPEFPQNELHEYMKENGIVHEAWGPIGQGKTGLLSNPVLVAIGKNYQKTPAQVILRWHVQRGEVIIPKSVHAERIRENSDIFDFSLTDEEMDLVASLETGTRYGSDPDDQERLKETSIRPENQ</sequence>
<evidence type="ECO:0000313" key="10">
    <source>
        <dbReference type="Proteomes" id="UP000198668"/>
    </source>
</evidence>
<gene>
    <name evidence="9" type="ORF">SAMN04489868_11716</name>
</gene>
<keyword evidence="2" id="KW-0521">NADP</keyword>
<keyword evidence="3" id="KW-0560">Oxidoreductase</keyword>
<dbReference type="PROSITE" id="PS00062">
    <property type="entry name" value="ALDOKETO_REDUCTASE_2"/>
    <property type="match status" value="1"/>
</dbReference>
<name>A0A1I3CEB1_9LACT</name>